<proteinExistence type="predicted"/>
<dbReference type="EMBL" id="JBBPBM010000007">
    <property type="protein sequence ID" value="KAK8576024.1"/>
    <property type="molecule type" value="Genomic_DNA"/>
</dbReference>
<sequence>MHPIHKHLNHHMRYILDINVKASELLISINGIIESLFSTKDFSMEITSFAYINSRFDMESLHANLIRRSDLNPNHPHLDFTAEHAALNFGQYHYGAYVPVHPLYMRWLLLDEEDPNYPSFVSDPERYFFSSLPSLNDMTVLMSVQDILCTHLADEEYL</sequence>
<reference evidence="5 6" key="1">
    <citation type="journal article" date="2024" name="G3 (Bethesda)">
        <title>Genome assembly of Hibiscus sabdariffa L. provides insights into metabolisms of medicinal natural products.</title>
        <authorList>
            <person name="Kim T."/>
        </authorList>
    </citation>
    <scope>NUCLEOTIDE SEQUENCE [LARGE SCALE GENOMIC DNA]</scope>
    <source>
        <strain evidence="5">TK-2024</strain>
        <tissue evidence="5">Old leaves</tissue>
    </source>
</reference>
<dbReference type="InterPro" id="IPR000907">
    <property type="entry name" value="LipOase"/>
</dbReference>
<keyword evidence="3" id="KW-0560">Oxidoreductase</keyword>
<dbReference type="Proteomes" id="UP001472677">
    <property type="component" value="Unassembled WGS sequence"/>
</dbReference>
<evidence type="ECO:0000256" key="2">
    <source>
        <dbReference type="ARBA" id="ARBA00022964"/>
    </source>
</evidence>
<dbReference type="InterPro" id="IPR036226">
    <property type="entry name" value="LipOase_C_sf"/>
</dbReference>
<accession>A0ABR2FCS8</accession>
<organism evidence="5 6">
    <name type="scientific">Hibiscus sabdariffa</name>
    <name type="common">roselle</name>
    <dbReference type="NCBI Taxonomy" id="183260"/>
    <lineage>
        <taxon>Eukaryota</taxon>
        <taxon>Viridiplantae</taxon>
        <taxon>Streptophyta</taxon>
        <taxon>Embryophyta</taxon>
        <taxon>Tracheophyta</taxon>
        <taxon>Spermatophyta</taxon>
        <taxon>Magnoliopsida</taxon>
        <taxon>eudicotyledons</taxon>
        <taxon>Gunneridae</taxon>
        <taxon>Pentapetalae</taxon>
        <taxon>rosids</taxon>
        <taxon>malvids</taxon>
        <taxon>Malvales</taxon>
        <taxon>Malvaceae</taxon>
        <taxon>Malvoideae</taxon>
        <taxon>Hibiscus</taxon>
    </lineage>
</organism>
<evidence type="ECO:0000256" key="1">
    <source>
        <dbReference type="ARBA" id="ARBA00022723"/>
    </source>
</evidence>
<feature type="domain" description="Lipoxygenase" evidence="4">
    <location>
        <begin position="1"/>
        <end position="79"/>
    </location>
</feature>
<keyword evidence="1" id="KW-0479">Metal-binding</keyword>
<feature type="domain" description="Lipoxygenase" evidence="4">
    <location>
        <begin position="81"/>
        <end position="158"/>
    </location>
</feature>
<evidence type="ECO:0000256" key="3">
    <source>
        <dbReference type="ARBA" id="ARBA00023002"/>
    </source>
</evidence>
<dbReference type="PROSITE" id="PS51393">
    <property type="entry name" value="LIPOXYGENASE_3"/>
    <property type="match status" value="2"/>
</dbReference>
<evidence type="ECO:0000313" key="6">
    <source>
        <dbReference type="Proteomes" id="UP001472677"/>
    </source>
</evidence>
<dbReference type="Pfam" id="PF00305">
    <property type="entry name" value="Lipoxygenase"/>
    <property type="match status" value="2"/>
</dbReference>
<protein>
    <recommendedName>
        <fullName evidence="4">Lipoxygenase domain-containing protein</fullName>
    </recommendedName>
</protein>
<gene>
    <name evidence="5" type="ORF">V6N12_063672</name>
</gene>
<name>A0ABR2FCS8_9ROSI</name>
<keyword evidence="2" id="KW-0223">Dioxygenase</keyword>
<evidence type="ECO:0000259" key="4">
    <source>
        <dbReference type="PROSITE" id="PS51393"/>
    </source>
</evidence>
<keyword evidence="6" id="KW-1185">Reference proteome</keyword>
<evidence type="ECO:0000313" key="5">
    <source>
        <dbReference type="EMBL" id="KAK8576024.1"/>
    </source>
</evidence>
<dbReference type="PANTHER" id="PTHR11771">
    <property type="entry name" value="LIPOXYGENASE"/>
    <property type="match status" value="1"/>
</dbReference>
<dbReference type="InterPro" id="IPR013819">
    <property type="entry name" value="LipOase_C"/>
</dbReference>
<comment type="caution">
    <text evidence="5">The sequence shown here is derived from an EMBL/GenBank/DDBJ whole genome shotgun (WGS) entry which is preliminary data.</text>
</comment>
<dbReference type="Gene3D" id="1.20.245.10">
    <property type="entry name" value="Lipoxygenase-1, Domain 5"/>
    <property type="match status" value="2"/>
</dbReference>
<dbReference type="SUPFAM" id="SSF48484">
    <property type="entry name" value="Lipoxigenase"/>
    <property type="match status" value="1"/>
</dbReference>